<dbReference type="RefSeq" id="WP_106989972.1">
    <property type="nucleotide sequence ID" value="NZ_KZ679086.1"/>
</dbReference>
<reference evidence="2 3" key="1">
    <citation type="submission" date="2018-03" db="EMBL/GenBank/DDBJ databases">
        <title>Arenimonas caeni sp. nov., isolated from activated sludge.</title>
        <authorList>
            <person name="Liu H."/>
        </authorList>
    </citation>
    <scope>NUCLEOTIDE SEQUENCE [LARGE SCALE GENOMIC DNA]</scope>
    <source>
        <strain evidence="3">z29</strain>
    </source>
</reference>
<dbReference type="EMBL" id="PVLF01000004">
    <property type="protein sequence ID" value="PRH83065.1"/>
    <property type="molecule type" value="Genomic_DNA"/>
</dbReference>
<evidence type="ECO:0000313" key="2">
    <source>
        <dbReference type="EMBL" id="PRH83065.1"/>
    </source>
</evidence>
<feature type="signal peptide" evidence="1">
    <location>
        <begin position="1"/>
        <end position="24"/>
    </location>
</feature>
<gene>
    <name evidence="2" type="ORF">C6N40_05350</name>
</gene>
<sequence>MARIRRLLATALVCLLALAGPAGALEVRVDPRVEFTAVMCRLAGFEEFQGPGFADYDAAVDAHFGPFRDHPAVAEVRALREQVRLGYNMPAGLAIATGEGDWTLRLPAGVPANGLDARWTPEAAERFLAAARALWTDSQAAGFFERQRPFHRQVEASLRADLDSRLDRGWFERQHGASVGRRFAVVPGLLNGPHSYGTHLVLPDGRVEAFAILGTPPHEAGQAPSYPADQAASLLVHEVHHPYVNPWVAANADRLAAGGQALYGTVEEAMVAASYGRWDYMLNETLVRAQVLRYYRSRGAMPGYWRNLQDDRARGFAWVDALADAIDAAVGEGELRLEFDREMGGSVAIAGDVPDVVGAPRWEQGGRVLVVPVRFEAGRSHALRLNDEQAPGKGFAGKDGQWLVPRAWRFRVSGQAPAAD</sequence>
<evidence type="ECO:0000256" key="1">
    <source>
        <dbReference type="SAM" id="SignalP"/>
    </source>
</evidence>
<dbReference type="Proteomes" id="UP000241736">
    <property type="component" value="Unassembled WGS sequence"/>
</dbReference>
<accession>A0A2P6MAQ9</accession>
<dbReference type="OrthoDB" id="6395228at2"/>
<keyword evidence="3" id="KW-1185">Reference proteome</keyword>
<dbReference type="AlphaFoldDB" id="A0A2P6MAQ9"/>
<keyword evidence="1" id="KW-0732">Signal</keyword>
<feature type="chain" id="PRO_5015200378" description="DUF4932 domain-containing protein" evidence="1">
    <location>
        <begin position="25"/>
        <end position="420"/>
    </location>
</feature>
<evidence type="ECO:0008006" key="4">
    <source>
        <dbReference type="Google" id="ProtNLM"/>
    </source>
</evidence>
<comment type="caution">
    <text evidence="2">The sequence shown here is derived from an EMBL/GenBank/DDBJ whole genome shotgun (WGS) entry which is preliminary data.</text>
</comment>
<name>A0A2P6MAQ9_9GAMM</name>
<evidence type="ECO:0000313" key="3">
    <source>
        <dbReference type="Proteomes" id="UP000241736"/>
    </source>
</evidence>
<organism evidence="2 3">
    <name type="scientific">Arenimonas caeni</name>
    <dbReference type="NCBI Taxonomy" id="2058085"/>
    <lineage>
        <taxon>Bacteria</taxon>
        <taxon>Pseudomonadati</taxon>
        <taxon>Pseudomonadota</taxon>
        <taxon>Gammaproteobacteria</taxon>
        <taxon>Lysobacterales</taxon>
        <taxon>Lysobacteraceae</taxon>
        <taxon>Arenimonas</taxon>
    </lineage>
</organism>
<protein>
    <recommendedName>
        <fullName evidence="4">DUF4932 domain-containing protein</fullName>
    </recommendedName>
</protein>
<proteinExistence type="predicted"/>
<dbReference type="Pfam" id="PF16286">
    <property type="entry name" value="DUF4932"/>
    <property type="match status" value="1"/>
</dbReference>
<dbReference type="InterPro" id="IPR032560">
    <property type="entry name" value="DUF4932"/>
</dbReference>